<dbReference type="Gene3D" id="3.30.430.20">
    <property type="entry name" value="Gnk2 domain, C-X8-C-X2-C motif"/>
    <property type="match status" value="1"/>
</dbReference>
<dbReference type="InterPro" id="IPR050581">
    <property type="entry name" value="CRR_secretory_protein"/>
</dbReference>
<comment type="subcellular location">
    <subcellularLocation>
        <location evidence="1">Secreted</location>
    </subcellularLocation>
</comment>
<sequence>MKKKAQASPHGFAKATAGEGSERVYGLVQCRGDVDQETCNLCISTSTDQVIHPYCGTSLDAIIWYEKCQLHYSKTDFFGRLNIKNSRNSSTGRKAKDPKALYDKLASLLKSDLTSEATREP</sequence>
<dbReference type="CDD" id="cd23509">
    <property type="entry name" value="Gnk2-like"/>
    <property type="match status" value="1"/>
</dbReference>
<evidence type="ECO:0000259" key="6">
    <source>
        <dbReference type="PROSITE" id="PS51473"/>
    </source>
</evidence>
<name>A0A5K0ZBL1_9MAGN</name>
<evidence type="ECO:0000256" key="1">
    <source>
        <dbReference type="ARBA" id="ARBA00004613"/>
    </source>
</evidence>
<reference evidence="7" key="1">
    <citation type="submission" date="2019-09" db="EMBL/GenBank/DDBJ databases">
        <authorList>
            <person name="Zhang L."/>
        </authorList>
    </citation>
    <scope>NUCLEOTIDE SEQUENCE</scope>
</reference>
<dbReference type="PANTHER" id="PTHR32411">
    <property type="entry name" value="CYSTEINE-RICH REPEAT SECRETORY PROTEIN 38-RELATED"/>
    <property type="match status" value="1"/>
</dbReference>
<evidence type="ECO:0000256" key="2">
    <source>
        <dbReference type="ARBA" id="ARBA00022525"/>
    </source>
</evidence>
<dbReference type="PANTHER" id="PTHR32411:SF43">
    <property type="entry name" value="CYSTEINE-RICH REPEAT SECRETORY PROTEIN 38"/>
    <property type="match status" value="1"/>
</dbReference>
<organism evidence="7">
    <name type="scientific">Nymphaea colorata</name>
    <name type="common">pocket water lily</name>
    <dbReference type="NCBI Taxonomy" id="210225"/>
    <lineage>
        <taxon>Eukaryota</taxon>
        <taxon>Viridiplantae</taxon>
        <taxon>Streptophyta</taxon>
        <taxon>Embryophyta</taxon>
        <taxon>Tracheophyta</taxon>
        <taxon>Spermatophyta</taxon>
        <taxon>Magnoliopsida</taxon>
        <taxon>Nymphaeales</taxon>
        <taxon>Nymphaeaceae</taxon>
        <taxon>Nymphaea</taxon>
    </lineage>
</organism>
<keyword evidence="3" id="KW-0732">Signal</keyword>
<evidence type="ECO:0000313" key="7">
    <source>
        <dbReference type="EMBL" id="VVV88042.1"/>
    </source>
</evidence>
<dbReference type="GO" id="GO:0005576">
    <property type="term" value="C:extracellular region"/>
    <property type="evidence" value="ECO:0007669"/>
    <property type="project" value="UniProtKB-SubCell"/>
</dbReference>
<proteinExistence type="inferred from homology"/>
<gene>
    <name evidence="7" type="ORF">NYM_LOCUS10282</name>
</gene>
<comment type="similarity">
    <text evidence="5">Belongs to the cysteine-rich repeat secretory protein family.</text>
</comment>
<protein>
    <recommendedName>
        <fullName evidence="6">Gnk2-homologous domain-containing protein</fullName>
    </recommendedName>
</protein>
<evidence type="ECO:0000256" key="5">
    <source>
        <dbReference type="ARBA" id="ARBA00038515"/>
    </source>
</evidence>
<keyword evidence="2" id="KW-0964">Secreted</keyword>
<accession>A0A5K0ZBL1</accession>
<dbReference type="PROSITE" id="PS51473">
    <property type="entry name" value="GNK2"/>
    <property type="match status" value="1"/>
</dbReference>
<dbReference type="Gramene" id="NC13G0295060.1">
    <property type="protein sequence ID" value="NC13G0295060.1:cds"/>
    <property type="gene ID" value="NC13G0295060"/>
</dbReference>
<dbReference type="InterPro" id="IPR038408">
    <property type="entry name" value="GNK2_sf"/>
</dbReference>
<evidence type="ECO:0000256" key="3">
    <source>
        <dbReference type="ARBA" id="ARBA00022729"/>
    </source>
</evidence>
<dbReference type="Pfam" id="PF01657">
    <property type="entry name" value="Stress-antifung"/>
    <property type="match status" value="1"/>
</dbReference>
<feature type="domain" description="Gnk2-homologous" evidence="6">
    <location>
        <begin position="1"/>
        <end position="77"/>
    </location>
</feature>
<dbReference type="EMBL" id="LR721778">
    <property type="protein sequence ID" value="VVV88042.1"/>
    <property type="molecule type" value="Genomic_DNA"/>
</dbReference>
<keyword evidence="4" id="KW-0677">Repeat</keyword>
<evidence type="ECO:0000256" key="4">
    <source>
        <dbReference type="ARBA" id="ARBA00022737"/>
    </source>
</evidence>
<dbReference type="AlphaFoldDB" id="A0A5K0ZBL1"/>
<dbReference type="InterPro" id="IPR002902">
    <property type="entry name" value="GNK2"/>
</dbReference>